<organism evidence="1 2">
    <name type="scientific">Conger conger</name>
    <name type="common">Conger eel</name>
    <name type="synonym">Muraena conger</name>
    <dbReference type="NCBI Taxonomy" id="82655"/>
    <lineage>
        <taxon>Eukaryota</taxon>
        <taxon>Metazoa</taxon>
        <taxon>Chordata</taxon>
        <taxon>Craniata</taxon>
        <taxon>Vertebrata</taxon>
        <taxon>Euteleostomi</taxon>
        <taxon>Actinopterygii</taxon>
        <taxon>Neopterygii</taxon>
        <taxon>Teleostei</taxon>
        <taxon>Anguilliformes</taxon>
        <taxon>Congridae</taxon>
        <taxon>Conger</taxon>
    </lineage>
</organism>
<gene>
    <name evidence="1" type="ORF">COCON_G00107010</name>
</gene>
<name>A0A9Q1HZW4_CONCO</name>
<dbReference type="Proteomes" id="UP001152803">
    <property type="component" value="Unassembled WGS sequence"/>
</dbReference>
<evidence type="ECO:0000313" key="2">
    <source>
        <dbReference type="Proteomes" id="UP001152803"/>
    </source>
</evidence>
<dbReference type="EMBL" id="JAFJMO010000007">
    <property type="protein sequence ID" value="KAJ8271842.1"/>
    <property type="molecule type" value="Genomic_DNA"/>
</dbReference>
<dbReference type="AlphaFoldDB" id="A0A9Q1HZW4"/>
<proteinExistence type="predicted"/>
<sequence>MRPAPSCGPIPIRLDHIATLRIRFELSSDCTIRLLTTGDGVIRSLRNRSRCEGLAEDTVLPASSSSSSERNFPFFSLFSRSPLGPGGYVSTEHCRIELSLSLIWCDTAEPWSPALPPCSSVL</sequence>
<reference evidence="1" key="1">
    <citation type="journal article" date="2023" name="Science">
        <title>Genome structures resolve the early diversification of teleost fishes.</title>
        <authorList>
            <person name="Parey E."/>
            <person name="Louis A."/>
            <person name="Montfort J."/>
            <person name="Bouchez O."/>
            <person name="Roques C."/>
            <person name="Iampietro C."/>
            <person name="Lluch J."/>
            <person name="Castinel A."/>
            <person name="Donnadieu C."/>
            <person name="Desvignes T."/>
            <person name="Floi Bucao C."/>
            <person name="Jouanno E."/>
            <person name="Wen M."/>
            <person name="Mejri S."/>
            <person name="Dirks R."/>
            <person name="Jansen H."/>
            <person name="Henkel C."/>
            <person name="Chen W.J."/>
            <person name="Zahm M."/>
            <person name="Cabau C."/>
            <person name="Klopp C."/>
            <person name="Thompson A.W."/>
            <person name="Robinson-Rechavi M."/>
            <person name="Braasch I."/>
            <person name="Lecointre G."/>
            <person name="Bobe J."/>
            <person name="Postlethwait J.H."/>
            <person name="Berthelot C."/>
            <person name="Roest Crollius H."/>
            <person name="Guiguen Y."/>
        </authorList>
    </citation>
    <scope>NUCLEOTIDE SEQUENCE</scope>
    <source>
        <strain evidence="1">Concon-B</strain>
    </source>
</reference>
<protein>
    <submittedName>
        <fullName evidence="1">Uncharacterized protein</fullName>
    </submittedName>
</protein>
<comment type="caution">
    <text evidence="1">The sequence shown here is derived from an EMBL/GenBank/DDBJ whole genome shotgun (WGS) entry which is preliminary data.</text>
</comment>
<accession>A0A9Q1HZW4</accession>
<evidence type="ECO:0000313" key="1">
    <source>
        <dbReference type="EMBL" id="KAJ8271842.1"/>
    </source>
</evidence>
<keyword evidence="2" id="KW-1185">Reference proteome</keyword>